<dbReference type="PANTHER" id="PTHR13211">
    <property type="entry name" value="TELOMERASE CAJAL BODY PROTEIN 1"/>
    <property type="match status" value="1"/>
</dbReference>
<name>A0AAF3J1Q5_9BILA</name>
<evidence type="ECO:0000313" key="4">
    <source>
        <dbReference type="Proteomes" id="UP000887575"/>
    </source>
</evidence>
<dbReference type="InterPro" id="IPR001680">
    <property type="entry name" value="WD40_rpt"/>
</dbReference>
<evidence type="ECO:0000313" key="5">
    <source>
        <dbReference type="WBParaSite" id="MBELARI_LOCUS10741"/>
    </source>
</evidence>
<dbReference type="Gene3D" id="2.130.10.10">
    <property type="entry name" value="YVTN repeat-like/Quinoprotein amine dehydrogenase"/>
    <property type="match status" value="1"/>
</dbReference>
<dbReference type="Proteomes" id="UP000887575">
    <property type="component" value="Unassembled WGS sequence"/>
</dbReference>
<dbReference type="PANTHER" id="PTHR13211:SF0">
    <property type="entry name" value="TELOMERASE CAJAL BODY PROTEIN 1"/>
    <property type="match status" value="1"/>
</dbReference>
<dbReference type="SMART" id="SM00320">
    <property type="entry name" value="WD40"/>
    <property type="match status" value="3"/>
</dbReference>
<dbReference type="InterPro" id="IPR015943">
    <property type="entry name" value="WD40/YVTN_repeat-like_dom_sf"/>
</dbReference>
<sequence>MNRRERRALLFQSGAIPHFHEPKTSDQSNAGDVQAMQQAEGPGNDESNCVNQFYQQTETIIVENRVSQQSEGVLGDWAPSNDHDVAPSIAEAKPPLQKTLLLLTKHFAECKGFAISAEKSIPNAFVRRVKFSGDGSFLATDSADNVIKLFDYNSITQSMENNQVDPVARIPTGGYVLDMKWHPRLPLLAVATHSSPIRVFSIDHTVDTVFVAKNAVDEHSTPTALEWISERELLAGFTRGPLRCFDINRPSKAVFSIQEGDKSSGNPIGKISCLANSNNGCYVAVGNYEGSVSIYSKSNSSYVASTNFRKEAVIDLRYSADDNMLFIAYQKVDAIYCLDLRNISDEYMLLKRPCESNQRISFDVDRAGKWLISGSVSNENGGEVYFFNLENLNSEPLRKLVTPNTAVSSTSIHPTQSFVAVGTGERIFPRRLTNFGLSDDSSSDDEGDNRLTARQSYLYKQNVNNVTLENSLYLYDLT</sequence>
<comment type="similarity">
    <text evidence="1">Belongs to the TCAB1 family.</text>
</comment>
<dbReference type="SUPFAM" id="SSF50978">
    <property type="entry name" value="WD40 repeat-like"/>
    <property type="match status" value="1"/>
</dbReference>
<dbReference type="GO" id="GO:0015030">
    <property type="term" value="C:Cajal body"/>
    <property type="evidence" value="ECO:0007669"/>
    <property type="project" value="TreeGrafter"/>
</dbReference>
<accession>A0AAF3J1Q5</accession>
<keyword evidence="4" id="KW-1185">Reference proteome</keyword>
<reference evidence="5" key="1">
    <citation type="submission" date="2024-02" db="UniProtKB">
        <authorList>
            <consortium name="WormBaseParasite"/>
        </authorList>
    </citation>
    <scope>IDENTIFICATION</scope>
</reference>
<dbReference type="GO" id="GO:0030576">
    <property type="term" value="P:Cajal body organization"/>
    <property type="evidence" value="ECO:0007669"/>
    <property type="project" value="TreeGrafter"/>
</dbReference>
<dbReference type="WBParaSite" id="MBELARI_LOCUS10741">
    <property type="protein sequence ID" value="MBELARI_LOCUS10741"/>
    <property type="gene ID" value="MBELARI_LOCUS10741"/>
</dbReference>
<dbReference type="InterPro" id="IPR051150">
    <property type="entry name" value="SWT21/TCAB1_mRNA_Telomere"/>
</dbReference>
<dbReference type="AlphaFoldDB" id="A0AAF3J1Q5"/>
<dbReference type="InterPro" id="IPR036322">
    <property type="entry name" value="WD40_repeat_dom_sf"/>
</dbReference>
<evidence type="ECO:0000256" key="1">
    <source>
        <dbReference type="ARBA" id="ARBA00038279"/>
    </source>
</evidence>
<dbReference type="Pfam" id="PF00400">
    <property type="entry name" value="WD40"/>
    <property type="match status" value="2"/>
</dbReference>
<dbReference type="GO" id="GO:0003723">
    <property type="term" value="F:RNA binding"/>
    <property type="evidence" value="ECO:0007669"/>
    <property type="project" value="TreeGrafter"/>
</dbReference>
<feature type="region of interest" description="Disordered" evidence="3">
    <location>
        <begin position="10"/>
        <end position="29"/>
    </location>
</feature>
<proteinExistence type="inferred from homology"/>
<evidence type="ECO:0000256" key="2">
    <source>
        <dbReference type="ARBA" id="ARBA00041558"/>
    </source>
</evidence>
<protein>
    <recommendedName>
        <fullName evidence="2">WD repeat-containing protein 79</fullName>
    </recommendedName>
</protein>
<organism evidence="4 5">
    <name type="scientific">Mesorhabditis belari</name>
    <dbReference type="NCBI Taxonomy" id="2138241"/>
    <lineage>
        <taxon>Eukaryota</taxon>
        <taxon>Metazoa</taxon>
        <taxon>Ecdysozoa</taxon>
        <taxon>Nematoda</taxon>
        <taxon>Chromadorea</taxon>
        <taxon>Rhabditida</taxon>
        <taxon>Rhabditina</taxon>
        <taxon>Rhabditomorpha</taxon>
        <taxon>Rhabditoidea</taxon>
        <taxon>Rhabditidae</taxon>
        <taxon>Mesorhabditinae</taxon>
        <taxon>Mesorhabditis</taxon>
    </lineage>
</organism>
<evidence type="ECO:0000256" key="3">
    <source>
        <dbReference type="SAM" id="MobiDB-lite"/>
    </source>
</evidence>